<organism evidence="2">
    <name type="scientific">Caulobacter sp. 602-2</name>
    <dbReference type="NCBI Taxonomy" id="2710887"/>
    <lineage>
        <taxon>Bacteria</taxon>
        <taxon>Pseudomonadati</taxon>
        <taxon>Pseudomonadota</taxon>
        <taxon>Alphaproteobacteria</taxon>
        <taxon>Caulobacterales</taxon>
        <taxon>Caulobacteraceae</taxon>
        <taxon>Caulobacter</taxon>
    </lineage>
</organism>
<protein>
    <submittedName>
        <fullName evidence="2">Relaxase/mobilization nuclease and DUF3363 domain-containing protein</fullName>
    </submittedName>
</protein>
<feature type="domain" description="MobA/VirD2-like nuclease" evidence="1">
    <location>
        <begin position="136"/>
        <end position="210"/>
    </location>
</feature>
<evidence type="ECO:0000259" key="1">
    <source>
        <dbReference type="Pfam" id="PF03432"/>
    </source>
</evidence>
<dbReference type="InterPro" id="IPR005094">
    <property type="entry name" value="Endonuclease_MobA/VirD2"/>
</dbReference>
<dbReference type="InterPro" id="IPR021795">
    <property type="entry name" value="DUF3363"/>
</dbReference>
<dbReference type="NCBIfam" id="NF041267">
    <property type="entry name" value="relax_RlxS"/>
    <property type="match status" value="1"/>
</dbReference>
<evidence type="ECO:0000313" key="2">
    <source>
        <dbReference type="EMBL" id="NGM49318.1"/>
    </source>
</evidence>
<gene>
    <name evidence="2" type="ORF">G5B46_06840</name>
</gene>
<comment type="caution">
    <text evidence="2">The sequence shown here is derived from an EMBL/GenBank/DDBJ whole genome shotgun (WGS) entry which is preliminary data.</text>
</comment>
<accession>A0A6G4QWJ7</accession>
<proteinExistence type="predicted"/>
<reference evidence="2" key="1">
    <citation type="submission" date="2020-02" db="EMBL/GenBank/DDBJ databases">
        <authorList>
            <person name="Gao J."/>
            <person name="Sun J."/>
        </authorList>
    </citation>
    <scope>NUCLEOTIDE SEQUENCE</scope>
    <source>
        <strain evidence="2">602-2</strain>
    </source>
</reference>
<dbReference type="AlphaFoldDB" id="A0A6G4QWJ7"/>
<dbReference type="RefSeq" id="WP_165257203.1">
    <property type="nucleotide sequence ID" value="NZ_JAAKGT010000002.1"/>
</dbReference>
<dbReference type="EMBL" id="JAAKGT010000002">
    <property type="protein sequence ID" value="NGM49318.1"/>
    <property type="molecule type" value="Genomic_DNA"/>
</dbReference>
<sequence length="663" mass="73553">MSGEDDFIPRLGKPRALGARSKSYLSRVLRSAILAGGGRLPGPKPASRFTGQRIGRGAGVARTLRSGRDLRAGYRSRRVVVKVSTPRLSGRGLAAARAHLAYVQRDGVTRDGAPGLLYGPDTDQADGRAFLDRARKGKDVRQFRFIVSAEDGAEYEHLKSLTRRLMAQVERDLGTRLDWVAVDHHNTGHPHTHIIVRGRDDQGKDLIIAKDYITRGLRERASELVTLDLGPRTDHDIRMRLIREVEQERLTSLDRGLIAAVDEEGLVSPGHWDSLQQTARAGRLQTLRRLGLAEEVAPSRWRLADGVEETLRRMGERGDIQRTLYRALAEGGVERAPADLAEFDPNAPGQRPLVGRVVRRGLGDEQRDRHYLVVDGVDGRAHYVDLGRGSATERVAEGAVVRVSRRSTDARPVDRSVAAVAEVNEGRYSASLHRALDKEAAQGFIQAHERRLEGLRRAGAGPERQDDGSWNIPEDHVERAAAHEAKRARDTPVVVEVLSPLEVEVQAGRDGATWLDRELVSATPEPLRDAGFGRSVRQALDQRRRWLIAEGLARQEETRVVLRAGFLARLERRELEAAVNTIAQERNRVFVETRSGEKIEGVYRRAVALGSGKMALIEKSREFTLVPWRPVLDGQEGKLVSGVMRRSAISWTLGRTRGGPVIE</sequence>
<dbReference type="Pfam" id="PF03432">
    <property type="entry name" value="Relaxase"/>
    <property type="match status" value="1"/>
</dbReference>
<dbReference type="Pfam" id="PF11843">
    <property type="entry name" value="DUF3363"/>
    <property type="match status" value="1"/>
</dbReference>
<name>A0A6G4QWJ7_9CAUL</name>